<evidence type="ECO:0000313" key="1">
    <source>
        <dbReference type="Proteomes" id="UP001652628"/>
    </source>
</evidence>
<evidence type="ECO:0000313" key="2">
    <source>
        <dbReference type="RefSeq" id="XP_070854205.1"/>
    </source>
</evidence>
<organism evidence="1 2">
    <name type="scientific">Drosophila suzukii</name>
    <name type="common">Spotted-wing drosophila fruit fly</name>
    <dbReference type="NCBI Taxonomy" id="28584"/>
    <lineage>
        <taxon>Eukaryota</taxon>
        <taxon>Metazoa</taxon>
        <taxon>Ecdysozoa</taxon>
        <taxon>Arthropoda</taxon>
        <taxon>Hexapoda</taxon>
        <taxon>Insecta</taxon>
        <taxon>Pterygota</taxon>
        <taxon>Neoptera</taxon>
        <taxon>Endopterygota</taxon>
        <taxon>Diptera</taxon>
        <taxon>Brachycera</taxon>
        <taxon>Muscomorpha</taxon>
        <taxon>Ephydroidea</taxon>
        <taxon>Drosophilidae</taxon>
        <taxon>Drosophila</taxon>
        <taxon>Sophophora</taxon>
    </lineage>
</organism>
<sequence>MYNMCLTQRTFPIGWKRQRKNSTNLKRYRTTSLASGENEAPLTRSKRSPNWLLTQSKEKGCTVVGFADDIALVTVAKTLKEITETSASVKYLGVLIDHRLSVKTHLSYAAAKASRSTAAISRMMAVVTSTILYAAPIWAEAMQTTSYSRQCKAVYRRCALRITSSFCTVGSRASGSRYYTDRPAGGRTKNWEHRKQDQAQQHDRGMAKEVEQCDHRAVDAQANSQSNPLAAEPTRTGLITSQTTTVTTGSIEDAEHALYDRYRFKAETTTVCNLTADNMISCMLENQSKWDAIANMAAGILKEQSRREQSRRIES</sequence>
<protein>
    <submittedName>
        <fullName evidence="2">Uncharacterized protein</fullName>
    </submittedName>
</protein>
<dbReference type="Proteomes" id="UP001652628">
    <property type="component" value="Chromosome Y"/>
</dbReference>
<name>A0ABM4TW67_DROSZ</name>
<dbReference type="GeneID" id="139353882"/>
<dbReference type="RefSeq" id="XP_070854205.1">
    <property type="nucleotide sequence ID" value="XM_070998104.1"/>
</dbReference>
<proteinExistence type="predicted"/>
<reference evidence="2" key="1">
    <citation type="submission" date="2025-08" db="UniProtKB">
        <authorList>
            <consortium name="RefSeq"/>
        </authorList>
    </citation>
    <scope>IDENTIFICATION</scope>
</reference>
<keyword evidence="1" id="KW-1185">Reference proteome</keyword>
<accession>A0ABM4TW67</accession>
<gene>
    <name evidence="2" type="primary">LOC139353882</name>
</gene>